<dbReference type="Proteomes" id="UP000271925">
    <property type="component" value="Unassembled WGS sequence"/>
</dbReference>
<proteinExistence type="predicted"/>
<organism evidence="1 2">
    <name type="scientific">Larkinella rosea</name>
    <dbReference type="NCBI Taxonomy" id="2025312"/>
    <lineage>
        <taxon>Bacteria</taxon>
        <taxon>Pseudomonadati</taxon>
        <taxon>Bacteroidota</taxon>
        <taxon>Cytophagia</taxon>
        <taxon>Cytophagales</taxon>
        <taxon>Spirosomataceae</taxon>
        <taxon>Larkinella</taxon>
    </lineage>
</organism>
<name>A0A3P1BI64_9BACT</name>
<evidence type="ECO:0000313" key="2">
    <source>
        <dbReference type="Proteomes" id="UP000271925"/>
    </source>
</evidence>
<evidence type="ECO:0000313" key="1">
    <source>
        <dbReference type="EMBL" id="RRB00779.1"/>
    </source>
</evidence>
<accession>A0A3P1BI64</accession>
<comment type="caution">
    <text evidence="1">The sequence shown here is derived from an EMBL/GenBank/DDBJ whole genome shotgun (WGS) entry which is preliminary data.</text>
</comment>
<sequence length="66" mass="7259">MVWNQTRFPAAMRSLTPSVRAKAIEIANTLLAKGAPDSKEVISTSIFEARAWSRQRFFESSVGASS</sequence>
<dbReference type="OrthoDB" id="8858565at2"/>
<gene>
    <name evidence="1" type="ORF">EHT25_21520</name>
</gene>
<keyword evidence="2" id="KW-1185">Reference proteome</keyword>
<reference evidence="1 2" key="1">
    <citation type="submission" date="2018-11" db="EMBL/GenBank/DDBJ databases">
        <authorList>
            <person name="Zhou Z."/>
            <person name="Wang G."/>
        </authorList>
    </citation>
    <scope>NUCLEOTIDE SEQUENCE [LARGE SCALE GENOMIC DNA]</scope>
    <source>
        <strain evidence="1 2">KCTC52004</strain>
    </source>
</reference>
<protein>
    <submittedName>
        <fullName evidence="1">Uncharacterized protein</fullName>
    </submittedName>
</protein>
<dbReference type="AlphaFoldDB" id="A0A3P1BI64"/>
<dbReference type="EMBL" id="RQJO01000010">
    <property type="protein sequence ID" value="RRB00779.1"/>
    <property type="molecule type" value="Genomic_DNA"/>
</dbReference>